<keyword evidence="3" id="KW-0274">FAD</keyword>
<protein>
    <submittedName>
        <fullName evidence="7">FAD dependent oxidoreductase</fullName>
    </submittedName>
</protein>
<keyword evidence="5" id="KW-0732">Signal</keyword>
<evidence type="ECO:0000256" key="1">
    <source>
        <dbReference type="ARBA" id="ARBA00005466"/>
    </source>
</evidence>
<evidence type="ECO:0000256" key="3">
    <source>
        <dbReference type="ARBA" id="ARBA00022827"/>
    </source>
</evidence>
<feature type="signal peptide" evidence="5">
    <location>
        <begin position="1"/>
        <end position="32"/>
    </location>
</feature>
<dbReference type="PANTHER" id="PTHR42973">
    <property type="entry name" value="BINDING OXIDOREDUCTASE, PUTATIVE (AFU_ORTHOLOGUE AFUA_1G17690)-RELATED"/>
    <property type="match status" value="1"/>
</dbReference>
<accession>A0AA39P8I0</accession>
<comment type="caution">
    <text evidence="7">The sequence shown here is derived from an EMBL/GenBank/DDBJ whole genome shotgun (WGS) entry which is preliminary data.</text>
</comment>
<gene>
    <name evidence="7" type="ORF">IW261DRAFT_167979</name>
</gene>
<feature type="domain" description="FAD-binding PCMH-type" evidence="6">
    <location>
        <begin position="64"/>
        <end position="238"/>
    </location>
</feature>
<evidence type="ECO:0000259" key="6">
    <source>
        <dbReference type="PROSITE" id="PS51387"/>
    </source>
</evidence>
<comment type="similarity">
    <text evidence="1">Belongs to the oxygen-dependent FAD-linked oxidoreductase family.</text>
</comment>
<dbReference type="InterPro" id="IPR036318">
    <property type="entry name" value="FAD-bd_PCMH-like_sf"/>
</dbReference>
<evidence type="ECO:0000256" key="2">
    <source>
        <dbReference type="ARBA" id="ARBA00022630"/>
    </source>
</evidence>
<dbReference type="Proteomes" id="UP001175227">
    <property type="component" value="Unassembled WGS sequence"/>
</dbReference>
<feature type="chain" id="PRO_5041426575" evidence="5">
    <location>
        <begin position="33"/>
        <end position="487"/>
    </location>
</feature>
<dbReference type="AlphaFoldDB" id="A0AA39P8I0"/>
<dbReference type="InterPro" id="IPR016166">
    <property type="entry name" value="FAD-bd_PCMH"/>
</dbReference>
<keyword evidence="8" id="KW-1185">Reference proteome</keyword>
<sequence>MLYNGRTCLSAPHLHMIPTAAFLLGLAGSALSLNACQRIADAVSSATDVYYPGSSSYVADNEHYVPSSSQISRCSVEPGSAKDVGIILAILGETKTPFGIKGGGRATNQGFSSTTGVQIAMTRFNEVTYDSVTQTAVIGAGNIWDNVYEVLNAQDVNVLGGRVTGVGVAGFTLGGGYSYLSNQYGLAIDNVVAYELVVPNATVVTVTEENDPDLFFSLKGGGNNYGIVAKFTLKTYLQGAVWGGGLSYNASYISAFNAAVVKFSSEVTDPKAAIVIAYRFTSGQVFLSSQIFYDSPTPPDGIFDDFLAIPASAQDITTRSFFEFVNSSSVSTNAAAGYRTVYDHIPTLEYSESFIEDLIDELKFWGSPLSAHGAVSITYAIEPLLPSLLTHAPAGSSAYPSSRDHVVFPTLVSFEWASESEDDVFHDAARQTVEKLGVEGESVYPNYAIYDTPVVDMYGEEGVKRMEATRKRVDPHGVMLLTGGFKV</sequence>
<evidence type="ECO:0000313" key="7">
    <source>
        <dbReference type="EMBL" id="KAK0479226.1"/>
    </source>
</evidence>
<dbReference type="Pfam" id="PF01565">
    <property type="entry name" value="FAD_binding_4"/>
    <property type="match status" value="1"/>
</dbReference>
<proteinExistence type="inferred from homology"/>
<dbReference type="GO" id="GO:0071949">
    <property type="term" value="F:FAD binding"/>
    <property type="evidence" value="ECO:0007669"/>
    <property type="project" value="InterPro"/>
</dbReference>
<dbReference type="EMBL" id="JAUEPR010000012">
    <property type="protein sequence ID" value="KAK0479226.1"/>
    <property type="molecule type" value="Genomic_DNA"/>
</dbReference>
<dbReference type="SUPFAM" id="SSF56176">
    <property type="entry name" value="FAD-binding/transporter-associated domain-like"/>
    <property type="match status" value="1"/>
</dbReference>
<reference evidence="7" key="1">
    <citation type="submission" date="2023-06" db="EMBL/GenBank/DDBJ databases">
        <authorList>
            <consortium name="Lawrence Berkeley National Laboratory"/>
            <person name="Ahrendt S."/>
            <person name="Sahu N."/>
            <person name="Indic B."/>
            <person name="Wong-Bajracharya J."/>
            <person name="Merenyi Z."/>
            <person name="Ke H.-M."/>
            <person name="Monk M."/>
            <person name="Kocsube S."/>
            <person name="Drula E."/>
            <person name="Lipzen A."/>
            <person name="Balint B."/>
            <person name="Henrissat B."/>
            <person name="Andreopoulos B."/>
            <person name="Martin F.M."/>
            <person name="Harder C.B."/>
            <person name="Rigling D."/>
            <person name="Ford K.L."/>
            <person name="Foster G.D."/>
            <person name="Pangilinan J."/>
            <person name="Papanicolaou A."/>
            <person name="Barry K."/>
            <person name="LaButti K."/>
            <person name="Viragh M."/>
            <person name="Koriabine M."/>
            <person name="Yan M."/>
            <person name="Riley R."/>
            <person name="Champramary S."/>
            <person name="Plett K.L."/>
            <person name="Tsai I.J."/>
            <person name="Slot J."/>
            <person name="Sipos G."/>
            <person name="Plett J."/>
            <person name="Nagy L.G."/>
            <person name="Grigoriev I.V."/>
        </authorList>
    </citation>
    <scope>NUCLEOTIDE SEQUENCE</scope>
    <source>
        <strain evidence="7">ICMP 16352</strain>
    </source>
</reference>
<dbReference type="GO" id="GO:0016491">
    <property type="term" value="F:oxidoreductase activity"/>
    <property type="evidence" value="ECO:0007669"/>
    <property type="project" value="UniProtKB-KW"/>
</dbReference>
<evidence type="ECO:0000256" key="4">
    <source>
        <dbReference type="ARBA" id="ARBA00023002"/>
    </source>
</evidence>
<evidence type="ECO:0000313" key="8">
    <source>
        <dbReference type="Proteomes" id="UP001175227"/>
    </source>
</evidence>
<evidence type="ECO:0000256" key="5">
    <source>
        <dbReference type="SAM" id="SignalP"/>
    </source>
</evidence>
<dbReference type="Gene3D" id="3.30.465.10">
    <property type="match status" value="1"/>
</dbReference>
<dbReference type="PROSITE" id="PS51387">
    <property type="entry name" value="FAD_PCMH"/>
    <property type="match status" value="1"/>
</dbReference>
<organism evidence="7 8">
    <name type="scientific">Armillaria novae-zelandiae</name>
    <dbReference type="NCBI Taxonomy" id="153914"/>
    <lineage>
        <taxon>Eukaryota</taxon>
        <taxon>Fungi</taxon>
        <taxon>Dikarya</taxon>
        <taxon>Basidiomycota</taxon>
        <taxon>Agaricomycotina</taxon>
        <taxon>Agaricomycetes</taxon>
        <taxon>Agaricomycetidae</taxon>
        <taxon>Agaricales</taxon>
        <taxon>Marasmiineae</taxon>
        <taxon>Physalacriaceae</taxon>
        <taxon>Armillaria</taxon>
    </lineage>
</organism>
<keyword evidence="4" id="KW-0560">Oxidoreductase</keyword>
<dbReference type="InterPro" id="IPR050416">
    <property type="entry name" value="FAD-linked_Oxidoreductase"/>
</dbReference>
<keyword evidence="2" id="KW-0285">Flavoprotein</keyword>
<dbReference type="PANTHER" id="PTHR42973:SF13">
    <property type="entry name" value="FAD-BINDING PCMH-TYPE DOMAIN-CONTAINING PROTEIN"/>
    <property type="match status" value="1"/>
</dbReference>
<dbReference type="InterPro" id="IPR016169">
    <property type="entry name" value="FAD-bd_PCMH_sub2"/>
</dbReference>
<name>A0AA39P8I0_9AGAR</name>
<dbReference type="InterPro" id="IPR006094">
    <property type="entry name" value="Oxid_FAD_bind_N"/>
</dbReference>